<dbReference type="GO" id="GO:0008270">
    <property type="term" value="F:zinc ion binding"/>
    <property type="evidence" value="ECO:0007669"/>
    <property type="project" value="UniProtKB-KW"/>
</dbReference>
<dbReference type="SUPFAM" id="SSF57850">
    <property type="entry name" value="RING/U-box"/>
    <property type="match status" value="1"/>
</dbReference>
<evidence type="ECO:0000313" key="3">
    <source>
        <dbReference type="EMBL" id="MFH4980100.1"/>
    </source>
</evidence>
<keyword evidence="1" id="KW-0863">Zinc-finger</keyword>
<name>A0ABD6EV29_9BILA</name>
<dbReference type="Gene3D" id="3.30.40.10">
    <property type="entry name" value="Zinc/RING finger domain, C3HC4 (zinc finger)"/>
    <property type="match status" value="1"/>
</dbReference>
<keyword evidence="1" id="KW-0862">Zinc</keyword>
<accession>A0ABD6EV29</accession>
<dbReference type="EMBL" id="JBGFUD010005063">
    <property type="protein sequence ID" value="MFH4980100.1"/>
    <property type="molecule type" value="Genomic_DNA"/>
</dbReference>
<proteinExistence type="predicted"/>
<gene>
    <name evidence="3" type="ORF">AB6A40_006809</name>
</gene>
<dbReference type="PROSITE" id="PS50271">
    <property type="entry name" value="ZF_UBP"/>
    <property type="match status" value="1"/>
</dbReference>
<dbReference type="AlphaFoldDB" id="A0ABD6EV29"/>
<feature type="domain" description="UBP-type" evidence="2">
    <location>
        <begin position="33"/>
        <end position="146"/>
    </location>
</feature>
<protein>
    <recommendedName>
        <fullName evidence="2">UBP-type domain-containing protein</fullName>
    </recommendedName>
</protein>
<keyword evidence="1" id="KW-0479">Metal-binding</keyword>
<dbReference type="Proteomes" id="UP001608902">
    <property type="component" value="Unassembled WGS sequence"/>
</dbReference>
<evidence type="ECO:0000256" key="1">
    <source>
        <dbReference type="PROSITE-ProRule" id="PRU00502"/>
    </source>
</evidence>
<dbReference type="InterPro" id="IPR013083">
    <property type="entry name" value="Znf_RING/FYVE/PHD"/>
</dbReference>
<organism evidence="3 4">
    <name type="scientific">Gnathostoma spinigerum</name>
    <dbReference type="NCBI Taxonomy" id="75299"/>
    <lineage>
        <taxon>Eukaryota</taxon>
        <taxon>Metazoa</taxon>
        <taxon>Ecdysozoa</taxon>
        <taxon>Nematoda</taxon>
        <taxon>Chromadorea</taxon>
        <taxon>Rhabditida</taxon>
        <taxon>Spirurina</taxon>
        <taxon>Gnathostomatomorpha</taxon>
        <taxon>Gnathostomatoidea</taxon>
        <taxon>Gnathostomatidae</taxon>
        <taxon>Gnathostoma</taxon>
    </lineage>
</organism>
<dbReference type="Pfam" id="PF02148">
    <property type="entry name" value="zf-UBP"/>
    <property type="match status" value="1"/>
</dbReference>
<evidence type="ECO:0000313" key="4">
    <source>
        <dbReference type="Proteomes" id="UP001608902"/>
    </source>
</evidence>
<dbReference type="InterPro" id="IPR001607">
    <property type="entry name" value="Znf_UBP"/>
</dbReference>
<sequence>MDRIPGRTMIATVSVPANEENFAIESSSAPVSSSCTHKNKKSFIKSSLVRKNLKSKIKSNEYEKCEECCRNQQSTTNNHGKLWICVTCGQISCEDSKHALKHSEADRSGVVHPIQMCIGQDCFRLAVLTFYKMKVYCFYQLCLLIF</sequence>
<comment type="caution">
    <text evidence="3">The sequence shown here is derived from an EMBL/GenBank/DDBJ whole genome shotgun (WGS) entry which is preliminary data.</text>
</comment>
<reference evidence="3 4" key="1">
    <citation type="submission" date="2024-08" db="EMBL/GenBank/DDBJ databases">
        <title>Gnathostoma spinigerum genome.</title>
        <authorList>
            <person name="Gonzalez-Bertolin B."/>
            <person name="Monzon S."/>
            <person name="Zaballos A."/>
            <person name="Jimenez P."/>
            <person name="Dekumyoy P."/>
            <person name="Varona S."/>
            <person name="Cuesta I."/>
            <person name="Sumanam S."/>
            <person name="Adisakwattana P."/>
            <person name="Gasser R.B."/>
            <person name="Hernandez-Gonzalez A."/>
            <person name="Young N.D."/>
            <person name="Perteguer M.J."/>
        </authorList>
    </citation>
    <scope>NUCLEOTIDE SEQUENCE [LARGE SCALE GENOMIC DNA]</scope>
    <source>
        <strain evidence="3">AL3</strain>
        <tissue evidence="3">Liver</tissue>
    </source>
</reference>
<keyword evidence="4" id="KW-1185">Reference proteome</keyword>
<evidence type="ECO:0000259" key="2">
    <source>
        <dbReference type="PROSITE" id="PS50271"/>
    </source>
</evidence>
<dbReference type="SMART" id="SM00290">
    <property type="entry name" value="ZnF_UBP"/>
    <property type="match status" value="1"/>
</dbReference>